<dbReference type="RefSeq" id="WP_020515426.1">
    <property type="nucleotide sequence ID" value="NZ_JBIAZU010000003.1"/>
</dbReference>
<keyword evidence="2" id="KW-1185">Reference proteome</keyword>
<evidence type="ECO:0000313" key="1">
    <source>
        <dbReference type="EMBL" id="MFF5291561.1"/>
    </source>
</evidence>
<accession>A0ABW6WF72</accession>
<sequence length="326" mass="35142">MTTDRATATAWVREVAADRWDAALAARGFTRAAAALVYSRKVADDGRQRLHLDLSVRHGEFQLSPRATVAFPSIAAEATRLLGPSAADKSGVVDMELLDILDPGSPMLLFGTRDDLTALPVERYLLAPMVPWLDERTTVAAVTEAVRARADRHPGNPGRFPVIVAAGELAQGNPGGALATLERAYPEGSPGRTEYAAAFDEVRALAPGATPEPPPPAALSYQLTTANSLVGVPVPNPGPDQLERVVRRLNEERFYALLERSDGVYAQVGFGPKSGAAPGAYALEHRAGVHLRADTTDPDAAVRFLQRFRAGDDTWRDGHEWRRLEL</sequence>
<gene>
    <name evidence="1" type="ORF">ACFY35_19130</name>
</gene>
<name>A0ABW6WF72_9ACTN</name>
<evidence type="ECO:0000313" key="2">
    <source>
        <dbReference type="Proteomes" id="UP001602245"/>
    </source>
</evidence>
<protein>
    <submittedName>
        <fullName evidence="1">Uncharacterized protein</fullName>
    </submittedName>
</protein>
<comment type="caution">
    <text evidence="1">The sequence shown here is derived from an EMBL/GenBank/DDBJ whole genome shotgun (WGS) entry which is preliminary data.</text>
</comment>
<proteinExistence type="predicted"/>
<organism evidence="1 2">
    <name type="scientific">Paractinoplanes globisporus</name>
    <dbReference type="NCBI Taxonomy" id="113565"/>
    <lineage>
        <taxon>Bacteria</taxon>
        <taxon>Bacillati</taxon>
        <taxon>Actinomycetota</taxon>
        <taxon>Actinomycetes</taxon>
        <taxon>Micromonosporales</taxon>
        <taxon>Micromonosporaceae</taxon>
        <taxon>Paractinoplanes</taxon>
    </lineage>
</organism>
<reference evidence="1 2" key="1">
    <citation type="submission" date="2024-10" db="EMBL/GenBank/DDBJ databases">
        <title>The Natural Products Discovery Center: Release of the First 8490 Sequenced Strains for Exploring Actinobacteria Biosynthetic Diversity.</title>
        <authorList>
            <person name="Kalkreuter E."/>
            <person name="Kautsar S.A."/>
            <person name="Yang D."/>
            <person name="Bader C.D."/>
            <person name="Teijaro C.N."/>
            <person name="Fluegel L."/>
            <person name="Davis C.M."/>
            <person name="Simpson J.R."/>
            <person name="Lauterbach L."/>
            <person name="Steele A.D."/>
            <person name="Gui C."/>
            <person name="Meng S."/>
            <person name="Li G."/>
            <person name="Viehrig K."/>
            <person name="Ye F."/>
            <person name="Su P."/>
            <person name="Kiefer A.F."/>
            <person name="Nichols A."/>
            <person name="Cepeda A.J."/>
            <person name="Yan W."/>
            <person name="Fan B."/>
            <person name="Jiang Y."/>
            <person name="Adhikari A."/>
            <person name="Zheng C.-J."/>
            <person name="Schuster L."/>
            <person name="Cowan T.M."/>
            <person name="Smanski M.J."/>
            <person name="Chevrette M.G."/>
            <person name="De Carvalho L.P.S."/>
            <person name="Shen B."/>
        </authorList>
    </citation>
    <scope>NUCLEOTIDE SEQUENCE [LARGE SCALE GENOMIC DNA]</scope>
    <source>
        <strain evidence="1 2">NPDC000087</strain>
    </source>
</reference>
<dbReference type="EMBL" id="JBIAZU010000003">
    <property type="protein sequence ID" value="MFF5291561.1"/>
    <property type="molecule type" value="Genomic_DNA"/>
</dbReference>
<dbReference type="Proteomes" id="UP001602245">
    <property type="component" value="Unassembled WGS sequence"/>
</dbReference>